<protein>
    <submittedName>
        <fullName evidence="1">Uncharacterized protein</fullName>
    </submittedName>
</protein>
<organism evidence="1 2">
    <name type="scientific">Dreissena polymorpha</name>
    <name type="common">Zebra mussel</name>
    <name type="synonym">Mytilus polymorpha</name>
    <dbReference type="NCBI Taxonomy" id="45954"/>
    <lineage>
        <taxon>Eukaryota</taxon>
        <taxon>Metazoa</taxon>
        <taxon>Spiralia</taxon>
        <taxon>Lophotrochozoa</taxon>
        <taxon>Mollusca</taxon>
        <taxon>Bivalvia</taxon>
        <taxon>Autobranchia</taxon>
        <taxon>Heteroconchia</taxon>
        <taxon>Euheterodonta</taxon>
        <taxon>Imparidentia</taxon>
        <taxon>Neoheterodontei</taxon>
        <taxon>Myida</taxon>
        <taxon>Dreissenoidea</taxon>
        <taxon>Dreissenidae</taxon>
        <taxon>Dreissena</taxon>
    </lineage>
</organism>
<keyword evidence="2" id="KW-1185">Reference proteome</keyword>
<sequence length="90" mass="10098">MEQCFISILQCSWLVLPTLSNLPNFTTTLPKSETRKNFQILKLTKALYLGLIRLKIVFLGKAGGEAVFLPVWKSIPIEVEIASQAILSTY</sequence>
<evidence type="ECO:0000313" key="1">
    <source>
        <dbReference type="EMBL" id="KAH3735875.1"/>
    </source>
</evidence>
<dbReference type="AlphaFoldDB" id="A0A9D4D0T1"/>
<proteinExistence type="predicted"/>
<accession>A0A9D4D0T1</accession>
<dbReference type="Proteomes" id="UP000828390">
    <property type="component" value="Unassembled WGS sequence"/>
</dbReference>
<reference evidence="1" key="1">
    <citation type="journal article" date="2019" name="bioRxiv">
        <title>The Genome of the Zebra Mussel, Dreissena polymorpha: A Resource for Invasive Species Research.</title>
        <authorList>
            <person name="McCartney M.A."/>
            <person name="Auch B."/>
            <person name="Kono T."/>
            <person name="Mallez S."/>
            <person name="Zhang Y."/>
            <person name="Obille A."/>
            <person name="Becker A."/>
            <person name="Abrahante J.E."/>
            <person name="Garbe J."/>
            <person name="Badalamenti J.P."/>
            <person name="Herman A."/>
            <person name="Mangelson H."/>
            <person name="Liachko I."/>
            <person name="Sullivan S."/>
            <person name="Sone E.D."/>
            <person name="Koren S."/>
            <person name="Silverstein K.A.T."/>
            <person name="Beckman K.B."/>
            <person name="Gohl D.M."/>
        </authorList>
    </citation>
    <scope>NUCLEOTIDE SEQUENCE</scope>
    <source>
        <strain evidence="1">Duluth1</strain>
        <tissue evidence="1">Whole animal</tissue>
    </source>
</reference>
<gene>
    <name evidence="1" type="ORF">DPMN_042435</name>
</gene>
<evidence type="ECO:0000313" key="2">
    <source>
        <dbReference type="Proteomes" id="UP000828390"/>
    </source>
</evidence>
<reference evidence="1" key="2">
    <citation type="submission" date="2020-11" db="EMBL/GenBank/DDBJ databases">
        <authorList>
            <person name="McCartney M.A."/>
            <person name="Auch B."/>
            <person name="Kono T."/>
            <person name="Mallez S."/>
            <person name="Becker A."/>
            <person name="Gohl D.M."/>
            <person name="Silverstein K.A.T."/>
            <person name="Koren S."/>
            <person name="Bechman K.B."/>
            <person name="Herman A."/>
            <person name="Abrahante J.E."/>
            <person name="Garbe J."/>
        </authorList>
    </citation>
    <scope>NUCLEOTIDE SEQUENCE</scope>
    <source>
        <strain evidence="1">Duluth1</strain>
        <tissue evidence="1">Whole animal</tissue>
    </source>
</reference>
<name>A0A9D4D0T1_DREPO</name>
<comment type="caution">
    <text evidence="1">The sequence shown here is derived from an EMBL/GenBank/DDBJ whole genome shotgun (WGS) entry which is preliminary data.</text>
</comment>
<dbReference type="EMBL" id="JAIWYP010000011">
    <property type="protein sequence ID" value="KAH3735875.1"/>
    <property type="molecule type" value="Genomic_DNA"/>
</dbReference>